<protein>
    <submittedName>
        <fullName evidence="2">Uncharacterized protein</fullName>
    </submittedName>
</protein>
<accession>A0ABN2LR23</accession>
<evidence type="ECO:0000256" key="1">
    <source>
        <dbReference type="SAM" id="MobiDB-lite"/>
    </source>
</evidence>
<proteinExistence type="predicted"/>
<feature type="region of interest" description="Disordered" evidence="1">
    <location>
        <begin position="1"/>
        <end position="30"/>
    </location>
</feature>
<dbReference type="EMBL" id="BAAAPO010000034">
    <property type="protein sequence ID" value="GAA1797327.1"/>
    <property type="molecule type" value="Genomic_DNA"/>
</dbReference>
<comment type="caution">
    <text evidence="2">The sequence shown here is derived from an EMBL/GenBank/DDBJ whole genome shotgun (WGS) entry which is preliminary data.</text>
</comment>
<dbReference type="Proteomes" id="UP001499938">
    <property type="component" value="Unassembled WGS sequence"/>
</dbReference>
<evidence type="ECO:0000313" key="2">
    <source>
        <dbReference type="EMBL" id="GAA1797327.1"/>
    </source>
</evidence>
<gene>
    <name evidence="2" type="ORF">GCM10009811_21900</name>
</gene>
<feature type="compositionally biased region" description="Pro residues" evidence="1">
    <location>
        <begin position="1"/>
        <end position="13"/>
    </location>
</feature>
<feature type="compositionally biased region" description="Polar residues" evidence="1">
    <location>
        <begin position="19"/>
        <end position="30"/>
    </location>
</feature>
<name>A0ABN2LR23_9MICO</name>
<organism evidence="2 3">
    <name type="scientific">Nostocoides veronense</name>
    <dbReference type="NCBI Taxonomy" id="330836"/>
    <lineage>
        <taxon>Bacteria</taxon>
        <taxon>Bacillati</taxon>
        <taxon>Actinomycetota</taxon>
        <taxon>Actinomycetes</taxon>
        <taxon>Micrococcales</taxon>
        <taxon>Intrasporangiaceae</taxon>
        <taxon>Nostocoides</taxon>
    </lineage>
</organism>
<reference evidence="2 3" key="1">
    <citation type="journal article" date="2019" name="Int. J. Syst. Evol. Microbiol.">
        <title>The Global Catalogue of Microorganisms (GCM) 10K type strain sequencing project: providing services to taxonomists for standard genome sequencing and annotation.</title>
        <authorList>
            <consortium name="The Broad Institute Genomics Platform"/>
            <consortium name="The Broad Institute Genome Sequencing Center for Infectious Disease"/>
            <person name="Wu L."/>
            <person name="Ma J."/>
        </authorList>
    </citation>
    <scope>NUCLEOTIDE SEQUENCE [LARGE SCALE GENOMIC DNA]</scope>
    <source>
        <strain evidence="2 3">JCM 15592</strain>
    </source>
</reference>
<keyword evidence="3" id="KW-1185">Reference proteome</keyword>
<evidence type="ECO:0000313" key="3">
    <source>
        <dbReference type="Proteomes" id="UP001499938"/>
    </source>
</evidence>
<sequence>MPFQPPSKITPPTPDRETASVTESTPASDIMPTMSSCAACSDGDKLSAMRVAQVCAGSVVADGDSLAVVDWVDELEPVAPVEAVVDLEVLAPPVDVHDAKKVAPQAIARTARDRWLMRSPR</sequence>